<evidence type="ECO:0000313" key="1">
    <source>
        <dbReference type="EMBL" id="TBR78603.1"/>
    </source>
</evidence>
<dbReference type="InterPro" id="IPR010272">
    <property type="entry name" value="T6SS_TssF"/>
</dbReference>
<protein>
    <submittedName>
        <fullName evidence="1">Type VI secretion system baseplate subunit TssF</fullName>
    </submittedName>
</protein>
<comment type="caution">
    <text evidence="1">The sequence shown here is derived from an EMBL/GenBank/DDBJ whole genome shotgun (WGS) entry which is preliminary data.</text>
</comment>
<proteinExistence type="predicted"/>
<reference evidence="1 2" key="1">
    <citation type="submission" date="2018-07" db="EMBL/GenBank/DDBJ databases">
        <title>Campylobacter zealandensis sp. nov., isolated from birds and water in New Zealand.</title>
        <authorList>
            <person name="Wilkinson D.A."/>
            <person name="Biggs P.J."/>
            <person name="French N.P."/>
            <person name="Midwinter A.C."/>
        </authorList>
    </citation>
    <scope>NUCLEOTIDE SEQUENCE [LARGE SCALE GENOMIC DNA]</scope>
    <source>
        <strain evidence="1 2">B423b</strain>
    </source>
</reference>
<evidence type="ECO:0000313" key="2">
    <source>
        <dbReference type="Proteomes" id="UP000292583"/>
    </source>
</evidence>
<dbReference type="PANTHER" id="PTHR35370">
    <property type="entry name" value="CYTOPLASMIC PROTEIN-RELATED-RELATED"/>
    <property type="match status" value="1"/>
</dbReference>
<gene>
    <name evidence="1" type="primary">vasA</name>
    <name evidence="1" type="ORF">DU473_07875</name>
</gene>
<dbReference type="PIRSF" id="PIRSF028304">
    <property type="entry name" value="UCP028304"/>
    <property type="match status" value="1"/>
</dbReference>
<dbReference type="OrthoDB" id="9763676at2"/>
<dbReference type="RefSeq" id="WP_131163057.1">
    <property type="nucleotide sequence ID" value="NZ_QPGQ01000005.1"/>
</dbReference>
<accession>A0A4Q9JSI5</accession>
<dbReference type="Proteomes" id="UP000292583">
    <property type="component" value="Unassembled WGS sequence"/>
</dbReference>
<keyword evidence="2" id="KW-1185">Reference proteome</keyword>
<dbReference type="PANTHER" id="PTHR35370:SF1">
    <property type="entry name" value="TYPE VI SECRETION SYSTEM COMPONENT TSSF1"/>
    <property type="match status" value="1"/>
</dbReference>
<name>A0A4Q9JSI5_9BACT</name>
<organism evidence="1 2">
    <name type="scientific">Campylobacter novaezeelandiae</name>
    <dbReference type="NCBI Taxonomy" id="2267891"/>
    <lineage>
        <taxon>Bacteria</taxon>
        <taxon>Pseudomonadati</taxon>
        <taxon>Campylobacterota</taxon>
        <taxon>Epsilonproteobacteria</taxon>
        <taxon>Campylobacterales</taxon>
        <taxon>Campylobacteraceae</taxon>
        <taxon>Campylobacter</taxon>
    </lineage>
</organism>
<dbReference type="EMBL" id="QPGR01000022">
    <property type="protein sequence ID" value="TBR78603.1"/>
    <property type="molecule type" value="Genomic_DNA"/>
</dbReference>
<sequence>MDKENIFYYQKELDYLHKSKETILEFYPKLAPFLDKNSKDPDVERIIENLAILTSKIHKELDENIPYIAQSLINILSPNYTNSLPSLCLQEFAFEKNAKENKILIPKSSILKTKPVDKIECEFKTTYDVYLYPLEIEEVFLNNEKKYHSMDIKLKINKENTKLSDLNLERINLYLGDEVYISTTLLLYIHLYLQELSIILENNEEIKLNPYHIKTMGFNSNESVIKYNDLGFEAFSLLREYFFIPQKFNFIGIENLNVLNNISDLSFTLRFKFLKALPKECIPKAHMFSLAVSPIINIFEKSAEPIINNHTKDAYKIFIDRTHEDAYELIEVIQVKAHSNIGEVKMLKNYNSFERFSSQNKDNFYYISSKSDSKNNSFKEISFFTDNENFIETISINALCSNKNLPLKLKIADINHLKDFKNIKTKNITLASALREVKVDGSLLYKLVALLSFNYQSLLSKDSFLAILNTYSFMDDKENKSICELLEKAIINIKAKTIYSSYHLNKRGTLCIIDIDDSCFYSLGDVYRLGLVLSRFFGSFTSINSFFKLKIKCLKSEDIFTYPIVSGNKELM</sequence>
<dbReference type="AlphaFoldDB" id="A0A4Q9JSI5"/>
<dbReference type="Pfam" id="PF05947">
    <property type="entry name" value="T6SS_TssF"/>
    <property type="match status" value="1"/>
</dbReference>
<dbReference type="NCBIfam" id="TIGR03359">
    <property type="entry name" value="VI_chp_6"/>
    <property type="match status" value="1"/>
</dbReference>